<reference evidence="1" key="1">
    <citation type="submission" date="2014-12" db="EMBL/GenBank/DDBJ databases">
        <title>Insight into the proteome of Arion vulgaris.</title>
        <authorList>
            <person name="Aradska J."/>
            <person name="Bulat T."/>
            <person name="Smidak R."/>
            <person name="Sarate P."/>
            <person name="Gangsoo J."/>
            <person name="Sialana F."/>
            <person name="Bilban M."/>
            <person name="Lubec G."/>
        </authorList>
    </citation>
    <scope>NUCLEOTIDE SEQUENCE</scope>
    <source>
        <tissue evidence="1">Skin</tissue>
    </source>
</reference>
<name>A0A0B6ZXM6_9EUPU</name>
<dbReference type="AlphaFoldDB" id="A0A0B6ZXM6"/>
<accession>A0A0B6ZXM6</accession>
<proteinExistence type="predicted"/>
<gene>
    <name evidence="1" type="primary">ORF82612</name>
</gene>
<organism evidence="1">
    <name type="scientific">Arion vulgaris</name>
    <dbReference type="NCBI Taxonomy" id="1028688"/>
    <lineage>
        <taxon>Eukaryota</taxon>
        <taxon>Metazoa</taxon>
        <taxon>Spiralia</taxon>
        <taxon>Lophotrochozoa</taxon>
        <taxon>Mollusca</taxon>
        <taxon>Gastropoda</taxon>
        <taxon>Heterobranchia</taxon>
        <taxon>Euthyneura</taxon>
        <taxon>Panpulmonata</taxon>
        <taxon>Eupulmonata</taxon>
        <taxon>Stylommatophora</taxon>
        <taxon>Helicina</taxon>
        <taxon>Arionoidea</taxon>
        <taxon>Arionidae</taxon>
        <taxon>Arion</taxon>
    </lineage>
</organism>
<evidence type="ECO:0000313" key="1">
    <source>
        <dbReference type="EMBL" id="CEK72485.1"/>
    </source>
</evidence>
<protein>
    <submittedName>
        <fullName evidence="1">Uncharacterized protein</fullName>
    </submittedName>
</protein>
<dbReference type="EMBL" id="HACG01025620">
    <property type="protein sequence ID" value="CEK72485.1"/>
    <property type="molecule type" value="Transcribed_RNA"/>
</dbReference>
<sequence>MLEGDLQVVWIKPEIITEHIVLQIVDRLLEGLMLIAELDIRKKRTQHGILIILLPVSNQVLTHSIRIKRDL</sequence>